<dbReference type="Pfam" id="PF00028">
    <property type="entry name" value="Cadherin"/>
    <property type="match status" value="3"/>
</dbReference>
<evidence type="ECO:0000256" key="3">
    <source>
        <dbReference type="ARBA" id="ARBA00022729"/>
    </source>
</evidence>
<dbReference type="PROSITE" id="PS01186">
    <property type="entry name" value="EGF_2"/>
    <property type="match status" value="1"/>
</dbReference>
<dbReference type="PANTHER" id="PTHR24026:SF126">
    <property type="entry name" value="PROTOCADHERIN FAT 4"/>
    <property type="match status" value="1"/>
</dbReference>
<dbReference type="Gene3D" id="2.60.40.60">
    <property type="entry name" value="Cadherins"/>
    <property type="match status" value="6"/>
</dbReference>
<feature type="domain" description="VWFD" evidence="12">
    <location>
        <begin position="937"/>
        <end position="1118"/>
    </location>
</feature>
<dbReference type="Gene3D" id="2.10.25.10">
    <property type="entry name" value="Laminin"/>
    <property type="match status" value="1"/>
</dbReference>
<dbReference type="InterPro" id="IPR020894">
    <property type="entry name" value="Cadherin_CS"/>
</dbReference>
<evidence type="ECO:0000256" key="1">
    <source>
        <dbReference type="ARBA" id="ARBA00004167"/>
    </source>
</evidence>
<evidence type="ECO:0000259" key="11">
    <source>
        <dbReference type="PROSITE" id="PS50268"/>
    </source>
</evidence>
<evidence type="ECO:0008006" key="15">
    <source>
        <dbReference type="Google" id="ProtNLM"/>
    </source>
</evidence>
<dbReference type="InterPro" id="IPR000742">
    <property type="entry name" value="EGF"/>
</dbReference>
<reference evidence="13 14" key="1">
    <citation type="submission" date="2024-01" db="EMBL/GenBank/DDBJ databases">
        <title>The genome of the rayed Mediterranean limpet Patella caerulea (Linnaeus, 1758).</title>
        <authorList>
            <person name="Anh-Thu Weber A."/>
            <person name="Halstead-Nussloch G."/>
        </authorList>
    </citation>
    <scope>NUCLEOTIDE SEQUENCE [LARGE SCALE GENOMIC DNA]</scope>
    <source>
        <strain evidence="13">AATW-2023a</strain>
        <tissue evidence="13">Whole specimen</tissue>
    </source>
</reference>
<organism evidence="13 14">
    <name type="scientific">Patella caerulea</name>
    <name type="common">Rayed Mediterranean limpet</name>
    <dbReference type="NCBI Taxonomy" id="87958"/>
    <lineage>
        <taxon>Eukaryota</taxon>
        <taxon>Metazoa</taxon>
        <taxon>Spiralia</taxon>
        <taxon>Lophotrochozoa</taxon>
        <taxon>Mollusca</taxon>
        <taxon>Gastropoda</taxon>
        <taxon>Patellogastropoda</taxon>
        <taxon>Patelloidea</taxon>
        <taxon>Patellidae</taxon>
        <taxon>Patella</taxon>
    </lineage>
</organism>
<sequence length="1589" mass="172447">MKNIILCFGLISVLYLTKAAPPTCTPAISVNITATEPIDTLIADLNCSDPDPGDTITLSFQSGNTDTQFKISGGNILLAKTFTAQVTYQYVMVILATDTNSETATVSLTVQVVNVNNNPPVISGLPSPIPVRESDPIGTLIATCTHTDQDPGNTLAGQTRVGISKPFGAAARKWVLDSQSCELYINTLLDYETTKEYKVDILAWDLDPHNPRTTTQQITINVLDVNDNQPSCTEYLLVAPTLSTTAIGAPITTINCTDPDVGNSGLVSFQLDASNSATVTNLFEVDNTGKLTLKSGITGPTPFYEVLIRVQDGGSPSLFTRVLIRVVVTDVPQDGPQPNSAFTGVLPPPSPELPTPLDTRNKPALTPTGAANIPVCALYGLTIVIPETTSVGETLYDLRCTDPDGDTLSYSIDKGDGYNKFDVSTGSLKVIKEFNSDFTFKFSLYITVTDDSPSKLSTMIIIGLFVTNSNDNTPVIKNLPSIIEVSEAKPFGAVINKCIINDKDNKHGELPGQTRVGLANPNDAVTKNFLVDSVTCNLYVNTELDFETTTSYVLTLLAWDLDQTAPKTATSTFTVMVTDANDNAPICPATLSTTLAEDAAINTVVQTVTCIDVDTGDNKKVYFKMDESNTALVKASFDVSGTTGVVTLQASLDYETQTSHEVKIIAYDGGSPSLSFTSTIQVTVMDVNDGTATQTYSAPTYTAKPDVMVSLEQLGPGGAGSYKFTCDFPLDTNPLHYLVKWFIDGYPVYSTPRILNTADVQDLTKLTEAKLAEIGVTTVGFTIKCEFRASFEINSFLGDNSTSDEKFIGIKVLTKTINIKQGEEGIIQIQATAPIGCQTNGCSYPLYTYIEQNGFGCSLKTSPTESCGVSIPAASYSDVYEVKVKGGITYQYGRGISTSTLKLRAPEVFADHPMWSNYVLDDVTVNIEQNTALIEGSKCAAFVDPRIVTFDRGLLDLQVMGTYTLYKRGEQEIQITTYQCDTERNAWCVCGVAIRAGRDVYLMNKCGLEFHDLRYSLCEETSSDVLKVEKFETLYQVYLPTGTRVKVFIRPDNMNVFIYPSVMDIGVSRGLCGNLSGISKDDLILKNGAQSTETVSRARFEPAPIFFNSWKVSTGDSLFVEANYPSLTGYTGGAFAYNADSYQCQPLINPLTGGTGPISSTACNLFSNVNRVVRDELYIPVEKKNCGSGGSRRKRSAPSYTGEKDVEVTTLSRSKRNVEWKNGWTLESTEKFCNELFNTSSMVSLCKDLSLVDVYSAKVACVMDIQLTGNNTFSLAAMSSIRSQCIHELNSNETFFVPSIPGQPPIYDLISAVTCPGECTQQGSCIDGICECVDGFGGVDCSVDIRTKPLLVKLHNDGLCDLKIDNCTEVTAFGETFVQTPKTSCKATYFEQKETGEMEISVGVATKPYLESISEAVCQVPERPAQSKPNSYEFVTGYMISFTNDGSTYSKPNYMAIYHSDCQQCDVTSDGVNCTFKTPSCISGGQCYSDGADYEHNSCYTCSANTTHRAWVLKDLDECEDEEEEESMLWVIGAVAGVLISVALMAVIIYLIKRKNKISASRTLLDPEGKLAGNGNYKKSDAFEHKTAI</sequence>
<comment type="caution">
    <text evidence="13">The sequence shown here is derived from an EMBL/GenBank/DDBJ whole genome shotgun (WGS) entry which is preliminary data.</text>
</comment>
<comment type="subcellular location">
    <subcellularLocation>
        <location evidence="1">Membrane</location>
        <topology evidence="1">Single-pass membrane protein</topology>
    </subcellularLocation>
</comment>
<feature type="domain" description="Cadherin" evidence="11">
    <location>
        <begin position="385"/>
        <end position="476"/>
    </location>
</feature>
<name>A0AAN8K9U5_PATCE</name>
<protein>
    <recommendedName>
        <fullName evidence="15">Protocadherin Fat 4</fullName>
    </recommendedName>
</protein>
<feature type="signal peptide" evidence="10">
    <location>
        <begin position="1"/>
        <end position="19"/>
    </location>
</feature>
<evidence type="ECO:0000256" key="7">
    <source>
        <dbReference type="ARBA" id="ARBA00023136"/>
    </source>
</evidence>
<evidence type="ECO:0000256" key="10">
    <source>
        <dbReference type="SAM" id="SignalP"/>
    </source>
</evidence>
<dbReference type="SMART" id="SM00112">
    <property type="entry name" value="CA"/>
    <property type="match status" value="6"/>
</dbReference>
<keyword evidence="7 9" id="KW-0472">Membrane</keyword>
<dbReference type="FunFam" id="2.60.40.60:FF:000033">
    <property type="entry name" value="FAT atypical cadherin 1"/>
    <property type="match status" value="1"/>
</dbReference>
<keyword evidence="3 10" id="KW-0732">Signal</keyword>
<accession>A0AAN8K9U5</accession>
<evidence type="ECO:0000259" key="12">
    <source>
        <dbReference type="PROSITE" id="PS51233"/>
    </source>
</evidence>
<dbReference type="PANTHER" id="PTHR24026">
    <property type="entry name" value="FAT ATYPICAL CADHERIN-RELATED"/>
    <property type="match status" value="1"/>
</dbReference>
<dbReference type="InterPro" id="IPR002126">
    <property type="entry name" value="Cadherin-like_dom"/>
</dbReference>
<evidence type="ECO:0000256" key="9">
    <source>
        <dbReference type="SAM" id="Phobius"/>
    </source>
</evidence>
<proteinExistence type="predicted"/>
<dbReference type="PROSITE" id="PS00232">
    <property type="entry name" value="CADHERIN_1"/>
    <property type="match status" value="2"/>
</dbReference>
<evidence type="ECO:0000256" key="2">
    <source>
        <dbReference type="ARBA" id="ARBA00022692"/>
    </source>
</evidence>
<dbReference type="SUPFAM" id="SSF49313">
    <property type="entry name" value="Cadherin-like"/>
    <property type="match status" value="6"/>
</dbReference>
<dbReference type="PROSITE" id="PS51233">
    <property type="entry name" value="VWFD"/>
    <property type="match status" value="1"/>
</dbReference>
<keyword evidence="5 8" id="KW-0106">Calcium</keyword>
<keyword evidence="2 9" id="KW-0812">Transmembrane</keyword>
<feature type="domain" description="Cadherin" evidence="11">
    <location>
        <begin position="24"/>
        <end position="122"/>
    </location>
</feature>
<dbReference type="PRINTS" id="PR00205">
    <property type="entry name" value="CADHERIN"/>
</dbReference>
<evidence type="ECO:0000256" key="8">
    <source>
        <dbReference type="PROSITE-ProRule" id="PRU00043"/>
    </source>
</evidence>
<feature type="domain" description="Cadherin" evidence="11">
    <location>
        <begin position="248"/>
        <end position="338"/>
    </location>
</feature>
<evidence type="ECO:0000256" key="4">
    <source>
        <dbReference type="ARBA" id="ARBA00022737"/>
    </source>
</evidence>
<keyword evidence="4" id="KW-0677">Repeat</keyword>
<gene>
    <name evidence="13" type="ORF">SNE40_000103</name>
</gene>
<keyword evidence="6 9" id="KW-1133">Transmembrane helix</keyword>
<feature type="domain" description="Cadherin" evidence="11">
    <location>
        <begin position="123"/>
        <end position="242"/>
    </location>
</feature>
<dbReference type="InterPro" id="IPR058727">
    <property type="entry name" value="Helical_Vwde"/>
</dbReference>
<dbReference type="EMBL" id="JAZGQO010000001">
    <property type="protein sequence ID" value="KAK6194475.1"/>
    <property type="molecule type" value="Genomic_DNA"/>
</dbReference>
<dbReference type="GO" id="GO:0005509">
    <property type="term" value="F:calcium ion binding"/>
    <property type="evidence" value="ECO:0007669"/>
    <property type="project" value="UniProtKB-UniRule"/>
</dbReference>
<dbReference type="GO" id="GO:0005886">
    <property type="term" value="C:plasma membrane"/>
    <property type="evidence" value="ECO:0007669"/>
    <property type="project" value="UniProtKB-SubCell"/>
</dbReference>
<dbReference type="PROSITE" id="PS50268">
    <property type="entry name" value="CADHERIN_2"/>
    <property type="match status" value="6"/>
</dbReference>
<dbReference type="CDD" id="cd11304">
    <property type="entry name" value="Cadherin_repeat"/>
    <property type="match status" value="6"/>
</dbReference>
<evidence type="ECO:0000256" key="5">
    <source>
        <dbReference type="ARBA" id="ARBA00022837"/>
    </source>
</evidence>
<feature type="chain" id="PRO_5042931209" description="Protocadherin Fat 4" evidence="10">
    <location>
        <begin position="20"/>
        <end position="1589"/>
    </location>
</feature>
<feature type="domain" description="Cadherin" evidence="11">
    <location>
        <begin position="477"/>
        <end position="587"/>
    </location>
</feature>
<feature type="domain" description="Cadherin" evidence="11">
    <location>
        <begin position="587"/>
        <end position="701"/>
    </location>
</feature>
<dbReference type="InterPro" id="IPR015919">
    <property type="entry name" value="Cadherin-like_sf"/>
</dbReference>
<dbReference type="Pfam" id="PF26129">
    <property type="entry name" value="Vwde"/>
    <property type="match status" value="1"/>
</dbReference>
<dbReference type="GO" id="GO:0007156">
    <property type="term" value="P:homophilic cell adhesion via plasma membrane adhesion molecules"/>
    <property type="evidence" value="ECO:0007669"/>
    <property type="project" value="InterPro"/>
</dbReference>
<evidence type="ECO:0000313" key="14">
    <source>
        <dbReference type="Proteomes" id="UP001347796"/>
    </source>
</evidence>
<dbReference type="Proteomes" id="UP001347796">
    <property type="component" value="Unassembled WGS sequence"/>
</dbReference>
<feature type="transmembrane region" description="Helical" evidence="9">
    <location>
        <begin position="1528"/>
        <end position="1552"/>
    </location>
</feature>
<evidence type="ECO:0000313" key="13">
    <source>
        <dbReference type="EMBL" id="KAK6194475.1"/>
    </source>
</evidence>
<dbReference type="Pfam" id="PF00094">
    <property type="entry name" value="VWD"/>
    <property type="match status" value="1"/>
</dbReference>
<evidence type="ECO:0000256" key="6">
    <source>
        <dbReference type="ARBA" id="ARBA00022989"/>
    </source>
</evidence>
<keyword evidence="14" id="KW-1185">Reference proteome</keyword>
<dbReference type="InterPro" id="IPR001846">
    <property type="entry name" value="VWF_type-D"/>
</dbReference>